<keyword evidence="6" id="KW-1185">Reference proteome</keyword>
<comment type="caution">
    <text evidence="5">The sequence shown here is derived from an EMBL/GenBank/DDBJ whole genome shotgun (WGS) entry which is preliminary data.</text>
</comment>
<evidence type="ECO:0000313" key="5">
    <source>
        <dbReference type="EMBL" id="THH00173.1"/>
    </source>
</evidence>
<evidence type="ECO:0000256" key="4">
    <source>
        <dbReference type="SAM" id="SignalP"/>
    </source>
</evidence>
<comment type="pathway">
    <text evidence="1">Mycotoxin biosynthesis.</text>
</comment>
<dbReference type="Pfam" id="PF11807">
    <property type="entry name" value="UstYa"/>
    <property type="match status" value="1"/>
</dbReference>
<dbReference type="InterPro" id="IPR021765">
    <property type="entry name" value="UstYa-like"/>
</dbReference>
<feature type="chain" id="PRO_5020481439" evidence="4">
    <location>
        <begin position="21"/>
        <end position="202"/>
    </location>
</feature>
<sequence length="202" mass="22925">MPSKPTLIVWAFMLLNVLVALRQITASLVAAFYKRTAAERSYSYTGETYPLFLPIPPLDPVTISLHESVRFALNSSDAVADGEWDSLSNDLPGLGRMRLGPERRVFAISMFHQLHCLRELQRSIVHREDTRNSYHHVQHCLNYLRQSLLCTAADTIEPGDPMLSDFETGGVGPDLGCQDWEKVFDAIIENKKEFDEWNSGWN</sequence>
<evidence type="ECO:0000313" key="6">
    <source>
        <dbReference type="Proteomes" id="UP000309038"/>
    </source>
</evidence>
<name>A0A4V3XB09_9APHY</name>
<dbReference type="GO" id="GO:0016491">
    <property type="term" value="F:oxidoreductase activity"/>
    <property type="evidence" value="ECO:0007669"/>
    <property type="project" value="UniProtKB-KW"/>
</dbReference>
<dbReference type="PANTHER" id="PTHR33365:SF11">
    <property type="entry name" value="TAT PATHWAY SIGNAL SEQUENCE"/>
    <property type="match status" value="1"/>
</dbReference>
<keyword evidence="4" id="KW-0732">Signal</keyword>
<feature type="signal peptide" evidence="4">
    <location>
        <begin position="1"/>
        <end position="20"/>
    </location>
</feature>
<reference evidence="5 6" key="1">
    <citation type="submission" date="2019-02" db="EMBL/GenBank/DDBJ databases">
        <title>Genome sequencing of the rare red list fungi Phlebia centrifuga.</title>
        <authorList>
            <person name="Buettner E."/>
            <person name="Kellner H."/>
        </authorList>
    </citation>
    <scope>NUCLEOTIDE SEQUENCE [LARGE SCALE GENOMIC DNA]</scope>
    <source>
        <strain evidence="5 6">DSM 108282</strain>
    </source>
</reference>
<evidence type="ECO:0000256" key="2">
    <source>
        <dbReference type="ARBA" id="ARBA00023002"/>
    </source>
</evidence>
<evidence type="ECO:0000256" key="3">
    <source>
        <dbReference type="ARBA" id="ARBA00035112"/>
    </source>
</evidence>
<keyword evidence="2" id="KW-0560">Oxidoreductase</keyword>
<dbReference type="Proteomes" id="UP000309038">
    <property type="component" value="Unassembled WGS sequence"/>
</dbReference>
<comment type="similarity">
    <text evidence="3">Belongs to the ustYa family.</text>
</comment>
<dbReference type="PANTHER" id="PTHR33365">
    <property type="entry name" value="YALI0B05434P"/>
    <property type="match status" value="1"/>
</dbReference>
<accession>A0A4V3XB09</accession>
<dbReference type="GO" id="GO:0043386">
    <property type="term" value="P:mycotoxin biosynthetic process"/>
    <property type="evidence" value="ECO:0007669"/>
    <property type="project" value="InterPro"/>
</dbReference>
<protein>
    <submittedName>
        <fullName evidence="5">Uncharacterized protein</fullName>
    </submittedName>
</protein>
<gene>
    <name evidence="5" type="ORF">EW026_g2307</name>
</gene>
<evidence type="ECO:0000256" key="1">
    <source>
        <dbReference type="ARBA" id="ARBA00004685"/>
    </source>
</evidence>
<dbReference type="EMBL" id="SGPJ01000057">
    <property type="protein sequence ID" value="THH00173.1"/>
    <property type="molecule type" value="Genomic_DNA"/>
</dbReference>
<organism evidence="5 6">
    <name type="scientific">Hermanssonia centrifuga</name>
    <dbReference type="NCBI Taxonomy" id="98765"/>
    <lineage>
        <taxon>Eukaryota</taxon>
        <taxon>Fungi</taxon>
        <taxon>Dikarya</taxon>
        <taxon>Basidiomycota</taxon>
        <taxon>Agaricomycotina</taxon>
        <taxon>Agaricomycetes</taxon>
        <taxon>Polyporales</taxon>
        <taxon>Meruliaceae</taxon>
        <taxon>Hermanssonia</taxon>
    </lineage>
</organism>
<proteinExistence type="inferred from homology"/>
<dbReference type="AlphaFoldDB" id="A0A4V3XB09"/>